<gene>
    <name evidence="1" type="ORF">SAMN05216498_2794</name>
</gene>
<name>A0A1H0DB64_9BACI</name>
<accession>A0A1H0DB64</accession>
<protein>
    <submittedName>
        <fullName evidence="1">Uncharacterized protein</fullName>
    </submittedName>
</protein>
<proteinExistence type="predicted"/>
<reference evidence="1 2" key="1">
    <citation type="submission" date="2016-10" db="EMBL/GenBank/DDBJ databases">
        <authorList>
            <person name="de Groot N.N."/>
        </authorList>
    </citation>
    <scope>NUCLEOTIDE SEQUENCE [LARGE SCALE GENOMIC DNA]</scope>
    <source>
        <strain evidence="1 2">CGMCC 1.3442</strain>
    </source>
</reference>
<organism evidence="1 2">
    <name type="scientific">Tenuibacillus multivorans</name>
    <dbReference type="NCBI Taxonomy" id="237069"/>
    <lineage>
        <taxon>Bacteria</taxon>
        <taxon>Bacillati</taxon>
        <taxon>Bacillota</taxon>
        <taxon>Bacilli</taxon>
        <taxon>Bacillales</taxon>
        <taxon>Bacillaceae</taxon>
        <taxon>Tenuibacillus</taxon>
    </lineage>
</organism>
<dbReference type="AlphaFoldDB" id="A0A1H0DB64"/>
<dbReference type="RefSeq" id="WP_093857203.1">
    <property type="nucleotide sequence ID" value="NZ_BJVZ01000004.1"/>
</dbReference>
<evidence type="ECO:0000313" key="2">
    <source>
        <dbReference type="Proteomes" id="UP000199334"/>
    </source>
</evidence>
<dbReference type="Proteomes" id="UP000199334">
    <property type="component" value="Unassembled WGS sequence"/>
</dbReference>
<dbReference type="EMBL" id="FNIG01000007">
    <property type="protein sequence ID" value="SDN67309.1"/>
    <property type="molecule type" value="Genomic_DNA"/>
</dbReference>
<keyword evidence="2" id="KW-1185">Reference proteome</keyword>
<sequence>MTNGYYNDNGYYQIMYEFGDRYAGTGEAVDLGEKAHFYIYYDFNSNDSYVWSQEANLSSQNWTYTSGYIAGDWHQWDVGSQDYIHLLSDSSTLTTDDHNVENKPELFEHDEKTKEKLKKIENGEIEPVPHTHRVFDAEGNIVWEGPNDEFKPETLEKLNEEHDMIPDEPQDLSKFFN</sequence>
<evidence type="ECO:0000313" key="1">
    <source>
        <dbReference type="EMBL" id="SDN67309.1"/>
    </source>
</evidence>